<keyword evidence="2" id="KW-1185">Reference proteome</keyword>
<protein>
    <submittedName>
        <fullName evidence="1">Uncharacterized protein</fullName>
    </submittedName>
</protein>
<evidence type="ECO:0000313" key="2">
    <source>
        <dbReference type="Proteomes" id="UP000680670"/>
    </source>
</evidence>
<sequence length="54" mass="6390">MKKYFQWKNIIIGKIDKNHPQSEEINKSLDKSFTSVSKMINEITSFTDCKRNQP</sequence>
<evidence type="ECO:0000313" key="1">
    <source>
        <dbReference type="EMBL" id="GIN94246.1"/>
    </source>
</evidence>
<gene>
    <name evidence="1" type="ORF">J6TS1_01160</name>
</gene>
<comment type="caution">
    <text evidence="1">The sequence shown here is derived from an EMBL/GenBank/DDBJ whole genome shotgun (WGS) entry which is preliminary data.</text>
</comment>
<accession>A0ABQ4KQD2</accession>
<dbReference type="Proteomes" id="UP000680670">
    <property type="component" value="Unassembled WGS sequence"/>
</dbReference>
<dbReference type="EMBL" id="BORJ01000001">
    <property type="protein sequence ID" value="GIN94246.1"/>
    <property type="molecule type" value="Genomic_DNA"/>
</dbReference>
<dbReference type="RefSeq" id="WP_185830886.1">
    <property type="nucleotide sequence ID" value="NZ_BORJ01000001.1"/>
</dbReference>
<reference evidence="1 2" key="1">
    <citation type="submission" date="2021-03" db="EMBL/GenBank/DDBJ databases">
        <title>Antimicrobial resistance genes in bacteria isolated from Japanese honey, and their potential for conferring macrolide and lincosamide resistance in the American foulbrood pathogen Paenibacillus larvae.</title>
        <authorList>
            <person name="Okamoto M."/>
            <person name="Kumagai M."/>
            <person name="Kanamori H."/>
            <person name="Takamatsu D."/>
        </authorList>
    </citation>
    <scope>NUCLEOTIDE SEQUENCE [LARGE SCALE GENOMIC DNA]</scope>
    <source>
        <strain evidence="1 2">J6TS1</strain>
    </source>
</reference>
<organism evidence="1 2">
    <name type="scientific">Siminovitchia terrae</name>
    <name type="common">Bacillus terrae</name>
    <dbReference type="NCBI Taxonomy" id="1914933"/>
    <lineage>
        <taxon>Bacteria</taxon>
        <taxon>Bacillati</taxon>
        <taxon>Bacillota</taxon>
        <taxon>Bacilli</taxon>
        <taxon>Bacillales</taxon>
        <taxon>Bacillaceae</taxon>
        <taxon>Siminovitchia</taxon>
    </lineage>
</organism>
<proteinExistence type="predicted"/>
<name>A0ABQ4KQD2_SIMTE</name>